<evidence type="ECO:0000256" key="6">
    <source>
        <dbReference type="ARBA" id="ARBA00022556"/>
    </source>
</evidence>
<dbReference type="PANTHER" id="PTHR33694">
    <property type="entry name" value="UDP-3-O-ACYL-N-ACETYLGLUCOSAMINE DEACETYLASE 1, MITOCHONDRIAL-RELATED"/>
    <property type="match status" value="1"/>
</dbReference>
<reference evidence="13 14" key="1">
    <citation type="submission" date="2016-08" db="EMBL/GenBank/DDBJ databases">
        <title>Draft genome sequence of Candidatus Piscirickettsia litoralis, from seawater.</title>
        <authorList>
            <person name="Wan X."/>
            <person name="Lee A.J."/>
            <person name="Hou S."/>
            <person name="Donachie S.P."/>
        </authorList>
    </citation>
    <scope>NUCLEOTIDE SEQUENCE [LARGE SCALE GENOMIC DNA]</scope>
    <source>
        <strain evidence="13 14">Y2</strain>
    </source>
</reference>
<dbReference type="EMBL" id="MDTU01000001">
    <property type="protein sequence ID" value="ODN43065.1"/>
    <property type="molecule type" value="Genomic_DNA"/>
</dbReference>
<keyword evidence="10 12" id="KW-0443">Lipid metabolism</keyword>
<feature type="active site" description="Proton donor" evidence="12">
    <location>
        <position position="263"/>
    </location>
</feature>
<evidence type="ECO:0000256" key="4">
    <source>
        <dbReference type="ARBA" id="ARBA00012745"/>
    </source>
</evidence>
<keyword evidence="6 12" id="KW-0441">Lipid A biosynthesis</keyword>
<organism evidence="13 14">
    <name type="scientific">Piscirickettsia litoralis</name>
    <dbReference type="NCBI Taxonomy" id="1891921"/>
    <lineage>
        <taxon>Bacteria</taxon>
        <taxon>Pseudomonadati</taxon>
        <taxon>Pseudomonadota</taxon>
        <taxon>Gammaproteobacteria</taxon>
        <taxon>Thiotrichales</taxon>
        <taxon>Piscirickettsiaceae</taxon>
        <taxon>Piscirickettsia</taxon>
    </lineage>
</organism>
<evidence type="ECO:0000256" key="9">
    <source>
        <dbReference type="ARBA" id="ARBA00022833"/>
    </source>
</evidence>
<feature type="binding site" evidence="12">
    <location>
        <position position="78"/>
    </location>
    <ligand>
        <name>Zn(2+)</name>
        <dbReference type="ChEBI" id="CHEBI:29105"/>
    </ligand>
</feature>
<evidence type="ECO:0000256" key="10">
    <source>
        <dbReference type="ARBA" id="ARBA00023098"/>
    </source>
</evidence>
<gene>
    <name evidence="12" type="primary">lpxC</name>
    <name evidence="13" type="ORF">BGC07_09240</name>
</gene>
<protein>
    <recommendedName>
        <fullName evidence="4 12">UDP-3-O-acyl-N-acetylglucosamine deacetylase</fullName>
        <shortName evidence="12">UDP-3-O-acyl-GlcNAc deacetylase</shortName>
        <ecNumber evidence="4 12">3.5.1.108</ecNumber>
    </recommendedName>
    <alternativeName>
        <fullName evidence="12">UDP-3-O-[R-3-hydroxymyristoyl]-N-acetylglucosamine deacetylase</fullName>
    </alternativeName>
</protein>
<dbReference type="Pfam" id="PF03331">
    <property type="entry name" value="LpxC"/>
    <property type="match status" value="1"/>
</dbReference>
<dbReference type="Proteomes" id="UP000094329">
    <property type="component" value="Unassembled WGS sequence"/>
</dbReference>
<feature type="binding site" evidence="12">
    <location>
        <position position="241"/>
    </location>
    <ligand>
        <name>Zn(2+)</name>
        <dbReference type="ChEBI" id="CHEBI:29105"/>
    </ligand>
</feature>
<evidence type="ECO:0000256" key="3">
    <source>
        <dbReference type="ARBA" id="ARBA00005002"/>
    </source>
</evidence>
<comment type="catalytic activity">
    <reaction evidence="11 12">
        <text>a UDP-3-O-[(3R)-3-hydroxyacyl]-N-acetyl-alpha-D-glucosamine + H2O = a UDP-3-O-[(3R)-3-hydroxyacyl]-alpha-D-glucosamine + acetate</text>
        <dbReference type="Rhea" id="RHEA:67816"/>
        <dbReference type="ChEBI" id="CHEBI:15377"/>
        <dbReference type="ChEBI" id="CHEBI:30089"/>
        <dbReference type="ChEBI" id="CHEBI:137740"/>
        <dbReference type="ChEBI" id="CHEBI:173225"/>
        <dbReference type="EC" id="3.5.1.108"/>
    </reaction>
</comment>
<dbReference type="NCBIfam" id="TIGR00325">
    <property type="entry name" value="lpxC"/>
    <property type="match status" value="1"/>
</dbReference>
<dbReference type="InterPro" id="IPR011334">
    <property type="entry name" value="UDP-acyl_GlcNac_deAcase_C"/>
</dbReference>
<evidence type="ECO:0000256" key="7">
    <source>
        <dbReference type="ARBA" id="ARBA00022723"/>
    </source>
</evidence>
<name>A0ABX3A3H6_9GAMM</name>
<dbReference type="HAMAP" id="MF_00388">
    <property type="entry name" value="LpxC"/>
    <property type="match status" value="1"/>
</dbReference>
<dbReference type="SUPFAM" id="SSF54211">
    <property type="entry name" value="Ribosomal protein S5 domain 2-like"/>
    <property type="match status" value="2"/>
</dbReference>
<accession>A0ABX3A3H6</accession>
<evidence type="ECO:0000256" key="12">
    <source>
        <dbReference type="HAMAP-Rule" id="MF_00388"/>
    </source>
</evidence>
<comment type="similarity">
    <text evidence="12">Belongs to the LpxC family.</text>
</comment>
<dbReference type="InterPro" id="IPR004463">
    <property type="entry name" value="UDP-acyl_GlcNac_deAcase"/>
</dbReference>
<dbReference type="Gene3D" id="3.30.230.20">
    <property type="entry name" value="lpxc deacetylase, domain 1"/>
    <property type="match status" value="1"/>
</dbReference>
<comment type="caution">
    <text evidence="13">The sequence shown here is derived from an EMBL/GenBank/DDBJ whole genome shotgun (WGS) entry which is preliminary data.</text>
</comment>
<dbReference type="PANTHER" id="PTHR33694:SF1">
    <property type="entry name" value="UDP-3-O-ACYL-N-ACETYLGLUCOSAMINE DEACETYLASE 1, MITOCHONDRIAL-RELATED"/>
    <property type="match status" value="1"/>
</dbReference>
<dbReference type="Gene3D" id="3.30.1700.10">
    <property type="entry name" value="lpxc deacetylase, domain 2"/>
    <property type="match status" value="1"/>
</dbReference>
<dbReference type="EC" id="3.5.1.108" evidence="4 12"/>
<dbReference type="RefSeq" id="WP_069312863.1">
    <property type="nucleotide sequence ID" value="NZ_MDTU01000001.1"/>
</dbReference>
<keyword evidence="14" id="KW-1185">Reference proteome</keyword>
<evidence type="ECO:0000256" key="8">
    <source>
        <dbReference type="ARBA" id="ARBA00022801"/>
    </source>
</evidence>
<keyword evidence="7 12" id="KW-0479">Metal-binding</keyword>
<comment type="cofactor">
    <cofactor evidence="1 12">
        <name>Zn(2+)</name>
        <dbReference type="ChEBI" id="CHEBI:29105"/>
    </cofactor>
</comment>
<dbReference type="InterPro" id="IPR015870">
    <property type="entry name" value="UDP-acyl_N-AcGlcN_deAcase_N"/>
</dbReference>
<keyword evidence="9 12" id="KW-0862">Zinc</keyword>
<keyword evidence="5 12" id="KW-0444">Lipid biosynthesis</keyword>
<evidence type="ECO:0000256" key="1">
    <source>
        <dbReference type="ARBA" id="ARBA00001947"/>
    </source>
</evidence>
<evidence type="ECO:0000313" key="13">
    <source>
        <dbReference type="EMBL" id="ODN43065.1"/>
    </source>
</evidence>
<keyword evidence="8 12" id="KW-0378">Hydrolase</keyword>
<comment type="function">
    <text evidence="2 12">Catalyzes the hydrolysis of UDP-3-O-myristoyl-N-acetylglucosamine to form UDP-3-O-myristoylglucosamine and acetate, the committed step in lipid A biosynthesis.</text>
</comment>
<dbReference type="InterPro" id="IPR020568">
    <property type="entry name" value="Ribosomal_Su5_D2-typ_SF"/>
</dbReference>
<sequence>MVLQQTLRNTIKATGVGLHTGCEVSIVLKPAPVNTGIVFRRVDCEPMVELPARFNEVTSTQLATTLSRGDTEVNTVEHLMSALSGLGIDNLYVDVETAELPIMDGSASAFVFLIESAGVEEQDAPRRYIRVKKEIKVTDGDKFAKLSPYEGFKLSYRIHYDHPVIANTPQAVSIELSQTRYIKEVARARTFGFVKELDWLLKNNLAKGASLENAIAIDDDRVINEDGLRYEDEFVRHKLLDAVGDLSLAGALLAEFEGYKSGHTLNNQLLHALFADPDAFEEVTLS</sequence>
<feature type="binding site" evidence="12">
    <location>
        <position position="237"/>
    </location>
    <ligand>
        <name>Zn(2+)</name>
        <dbReference type="ChEBI" id="CHEBI:29105"/>
    </ligand>
</feature>
<proteinExistence type="inferred from homology"/>
<evidence type="ECO:0000256" key="5">
    <source>
        <dbReference type="ARBA" id="ARBA00022516"/>
    </source>
</evidence>
<evidence type="ECO:0000313" key="14">
    <source>
        <dbReference type="Proteomes" id="UP000094329"/>
    </source>
</evidence>
<evidence type="ECO:0000256" key="2">
    <source>
        <dbReference type="ARBA" id="ARBA00002923"/>
    </source>
</evidence>
<comment type="pathway">
    <text evidence="3 12">Glycolipid biosynthesis; lipid IV(A) biosynthesis; lipid IV(A) from (3R)-3-hydroxytetradecanoyl-[acyl-carrier-protein] and UDP-N-acetyl-alpha-D-glucosamine: step 2/6.</text>
</comment>
<evidence type="ECO:0000256" key="11">
    <source>
        <dbReference type="ARBA" id="ARBA00024535"/>
    </source>
</evidence>